<name>A0A9Q5SSJ7_9BACT</name>
<dbReference type="Gene3D" id="3.40.630.30">
    <property type="match status" value="1"/>
</dbReference>
<dbReference type="SUPFAM" id="SSF55729">
    <property type="entry name" value="Acyl-CoA N-acyltransferases (Nat)"/>
    <property type="match status" value="1"/>
</dbReference>
<dbReference type="InterPro" id="IPR038740">
    <property type="entry name" value="BioF2-like_GNAT_dom"/>
</dbReference>
<dbReference type="InterPro" id="IPR050644">
    <property type="entry name" value="PG_Glycine_Bridge_Synth"/>
</dbReference>
<dbReference type="PANTHER" id="PTHR36174">
    <property type="entry name" value="LIPID II:GLYCINE GLYCYLTRANSFERASE"/>
    <property type="match status" value="1"/>
</dbReference>
<feature type="domain" description="BioF2-like acetyltransferase" evidence="1">
    <location>
        <begin position="149"/>
        <end position="273"/>
    </location>
</feature>
<dbReference type="Proteomes" id="UP000195975">
    <property type="component" value="Unassembled WGS sequence"/>
</dbReference>
<evidence type="ECO:0000313" key="2">
    <source>
        <dbReference type="EMBL" id="OUO05677.1"/>
    </source>
</evidence>
<dbReference type="AlphaFoldDB" id="A0A9Q5SSJ7"/>
<dbReference type="PANTHER" id="PTHR36174:SF1">
    <property type="entry name" value="LIPID II:GLYCINE GLYCYLTRANSFERASE"/>
    <property type="match status" value="1"/>
</dbReference>
<sequence>MNMKDKYHLLCNTETSIPIFSRDWWLDTVCGKDKWEVLLIEEKERITAAIPLYCPRQGIISMPFYTQTMGPWFSPESEDTKYTKALSRRQILCKQLLNELKSYPHFLQNFHYGITDWLPFYWEGYQQTTRYTYLLKNIRNTEAILENMSSNIRRNITKAKDKYRITVKKGISIEEFLQVQKQTFERQQVLNKEDTDILVKLINICRKRNQGDIWGGYDEQGRLHAAAFIVWQESSAWYLAGGGDPALRKSGAHSLILWEAIRYVSQYTDTFDFEGSMIPGVERFFREFGAIQTPFFTITKGKLSLLNRACLKIGRIINR</sequence>
<accession>A0A9Q5SSJ7</accession>
<evidence type="ECO:0000259" key="1">
    <source>
        <dbReference type="Pfam" id="PF13480"/>
    </source>
</evidence>
<dbReference type="EMBL" id="NFIJ01000006">
    <property type="protein sequence ID" value="OUO05677.1"/>
    <property type="molecule type" value="Genomic_DNA"/>
</dbReference>
<evidence type="ECO:0000313" key="3">
    <source>
        <dbReference type="Proteomes" id="UP000195975"/>
    </source>
</evidence>
<dbReference type="GeneID" id="93407196"/>
<dbReference type="Pfam" id="PF13480">
    <property type="entry name" value="Acetyltransf_6"/>
    <property type="match status" value="1"/>
</dbReference>
<protein>
    <submittedName>
        <fullName evidence="2">GNAT family N-acetyltransferase</fullName>
    </submittedName>
</protein>
<reference evidence="3" key="1">
    <citation type="submission" date="2017-04" db="EMBL/GenBank/DDBJ databases">
        <title>Function of individual gut microbiota members based on whole genome sequencing of pure cultures obtained from chicken caecum.</title>
        <authorList>
            <person name="Medvecky M."/>
            <person name="Cejkova D."/>
            <person name="Polansky O."/>
            <person name="Karasova D."/>
            <person name="Kubasova T."/>
            <person name="Cizek A."/>
            <person name="Rychlik I."/>
        </authorList>
    </citation>
    <scope>NUCLEOTIDE SEQUENCE [LARGE SCALE GENOMIC DNA]</scope>
    <source>
        <strain evidence="3">An42</strain>
    </source>
</reference>
<organism evidence="2 3">
    <name type="scientific">Parabacteroides johnsonii</name>
    <dbReference type="NCBI Taxonomy" id="387661"/>
    <lineage>
        <taxon>Bacteria</taxon>
        <taxon>Pseudomonadati</taxon>
        <taxon>Bacteroidota</taxon>
        <taxon>Bacteroidia</taxon>
        <taxon>Bacteroidales</taxon>
        <taxon>Tannerellaceae</taxon>
        <taxon>Parabacteroides</taxon>
    </lineage>
</organism>
<comment type="caution">
    <text evidence="2">The sequence shown here is derived from an EMBL/GenBank/DDBJ whole genome shotgun (WGS) entry which is preliminary data.</text>
</comment>
<proteinExistence type="predicted"/>
<gene>
    <name evidence="2" type="ORF">B5F96_08200</name>
</gene>
<dbReference type="RefSeq" id="WP_008147256.1">
    <property type="nucleotide sequence ID" value="NZ_CAJLBM010000003.1"/>
</dbReference>
<dbReference type="InterPro" id="IPR016181">
    <property type="entry name" value="Acyl_CoA_acyltransferase"/>
</dbReference>